<accession>A0A6J5SED1</accession>
<protein>
    <submittedName>
        <fullName evidence="1">Uncharacterized protein</fullName>
    </submittedName>
</protein>
<dbReference type="Gene3D" id="1.10.3230.20">
    <property type="entry name" value="P22 tail accessory factor (Gp4)"/>
    <property type="match status" value="1"/>
</dbReference>
<proteinExistence type="predicted"/>
<dbReference type="InterPro" id="IPR038258">
    <property type="entry name" value="Gp4_sf"/>
</dbReference>
<organism evidence="1">
    <name type="scientific">uncultured Caudovirales phage</name>
    <dbReference type="NCBI Taxonomy" id="2100421"/>
    <lineage>
        <taxon>Viruses</taxon>
        <taxon>Duplodnaviria</taxon>
        <taxon>Heunggongvirae</taxon>
        <taxon>Uroviricota</taxon>
        <taxon>Caudoviricetes</taxon>
        <taxon>Peduoviridae</taxon>
        <taxon>Maltschvirus</taxon>
        <taxon>Maltschvirus maltsch</taxon>
    </lineage>
</organism>
<name>A0A6J5SED1_9CAUD</name>
<evidence type="ECO:0000313" key="1">
    <source>
        <dbReference type="EMBL" id="CAB4211972.1"/>
    </source>
</evidence>
<dbReference type="EMBL" id="LR797380">
    <property type="protein sequence ID" value="CAB4211972.1"/>
    <property type="molecule type" value="Genomic_DNA"/>
</dbReference>
<reference evidence="1" key="1">
    <citation type="submission" date="2020-05" db="EMBL/GenBank/DDBJ databases">
        <authorList>
            <person name="Chiriac C."/>
            <person name="Salcher M."/>
            <person name="Ghai R."/>
            <person name="Kavagutti S V."/>
        </authorList>
    </citation>
    <scope>NUCLEOTIDE SEQUENCE</scope>
</reference>
<sequence>MTTPLDIIQLSLKDAGVMGLGQTPLNEDLNDAFQRLNWMVSQWARKRWLIWHLVDVAKVSTGAQSYTVGPGGDFNLANRPDKLHAAYLRFNFGPSILTNPPQSIVPTGSPFVFIAPSNGNVLVGGGTVSGLFISYINGNPSWQVATSPIAVTAGDAVQVIYSVAPAMSFTPAVPALAPGDVPPNATDLPLSIIESREDWSIIRQKGLSGTTTHIFYDSIFPVAKVYPFPYPQIGQELHLIVKEQLPEFTSLSQNIILPPEYMAALHYNLAIRLRAAYNLPTPQIDPIAGFAADALNVIRSANFQIPRLRIAASLSRLGIYNVISDGYD</sequence>
<gene>
    <name evidence="1" type="ORF">UFOVP1414_68</name>
</gene>